<comment type="caution">
    <text evidence="2">The sequence shown here is derived from an EMBL/GenBank/DDBJ whole genome shotgun (WGS) entry which is preliminary data.</text>
</comment>
<proteinExistence type="predicted"/>
<accession>A0A0R2PVM3</accession>
<organism evidence="2 3">
    <name type="scientific">SAR86 cluster bacterium BACL1 MAG-120920-bin57</name>
    <dbReference type="NCBI Taxonomy" id="1655571"/>
    <lineage>
        <taxon>Bacteria</taxon>
        <taxon>Pseudomonadati</taxon>
        <taxon>Pseudomonadota</taxon>
        <taxon>Gammaproteobacteria</taxon>
        <taxon>SAR86 cluster</taxon>
    </lineage>
</organism>
<dbReference type="EMBL" id="LIAV01000038">
    <property type="protein sequence ID" value="KRO40987.1"/>
    <property type="molecule type" value="Genomic_DNA"/>
</dbReference>
<gene>
    <name evidence="2" type="ORF">ABR63_03590</name>
</gene>
<feature type="chain" id="PRO_5006421878" description="Alpha/beta hydrolase" evidence="1">
    <location>
        <begin position="24"/>
        <end position="291"/>
    </location>
</feature>
<dbReference type="Proteomes" id="UP000050874">
    <property type="component" value="Unassembled WGS sequence"/>
</dbReference>
<keyword evidence="1" id="KW-0732">Signal</keyword>
<dbReference type="Gene3D" id="3.40.50.1820">
    <property type="entry name" value="alpha/beta hydrolase"/>
    <property type="match status" value="1"/>
</dbReference>
<evidence type="ECO:0000256" key="1">
    <source>
        <dbReference type="SAM" id="SignalP"/>
    </source>
</evidence>
<dbReference type="AlphaFoldDB" id="A0A0R2PVM3"/>
<name>A0A0R2PVM3_9GAMM</name>
<evidence type="ECO:0000313" key="3">
    <source>
        <dbReference type="Proteomes" id="UP000050874"/>
    </source>
</evidence>
<evidence type="ECO:0008006" key="4">
    <source>
        <dbReference type="Google" id="ProtNLM"/>
    </source>
</evidence>
<protein>
    <recommendedName>
        <fullName evidence="4">Alpha/beta hydrolase</fullName>
    </recommendedName>
</protein>
<sequence>MIKFYQHFFLLALLFFVSPSAIAAEQEYSFSGWSGSELPVFYASPSKINKATRLVVVMHGRRRNAEEYRNQWQEAAEDLNLLVIVPEFSEKNFPQVWGFNYGNIKTEDLVPIPESLQAFSAIGPMAEEAIKKFKLKSDHWGIYGHGAGAHFVHRYALHRPDASYTLAIAANLGWYLSMTDQAWPFGLRDSGIDDLQLKQAFSKYFLLMLGRADTSTQPNTPYVAEHFDTIKLQGEHRLARGRNFFKSAVTKSKELDEFFKWGMVEVPTTKGHSNTEQMVPYAAEMFYARLR</sequence>
<dbReference type="SUPFAM" id="SSF53474">
    <property type="entry name" value="alpha/beta-Hydrolases"/>
    <property type="match status" value="1"/>
</dbReference>
<dbReference type="InterPro" id="IPR029058">
    <property type="entry name" value="AB_hydrolase_fold"/>
</dbReference>
<evidence type="ECO:0000313" key="2">
    <source>
        <dbReference type="EMBL" id="KRO40987.1"/>
    </source>
</evidence>
<feature type="signal peptide" evidence="1">
    <location>
        <begin position="1"/>
        <end position="23"/>
    </location>
</feature>
<reference evidence="3" key="1">
    <citation type="submission" date="2015-10" db="EMBL/GenBank/DDBJ databases">
        <title>Metagenome-Assembled Genomes uncover a global brackish microbiome.</title>
        <authorList>
            <person name="Hugerth L.W."/>
            <person name="Larsson J."/>
            <person name="Alneberg J."/>
            <person name="Lindh M.V."/>
            <person name="Legrand C."/>
            <person name="Pinhassi J."/>
            <person name="Andersson A."/>
        </authorList>
    </citation>
    <scope>NUCLEOTIDE SEQUENCE [LARGE SCALE GENOMIC DNA]</scope>
</reference>